<dbReference type="Pfam" id="PF06250">
    <property type="entry name" value="YhcG_C"/>
    <property type="match status" value="1"/>
</dbReference>
<gene>
    <name evidence="3" type="ORF">VSR74_11245</name>
</gene>
<dbReference type="Proteomes" id="UP001444146">
    <property type="component" value="Unassembled WGS sequence"/>
</dbReference>
<keyword evidence="4" id="KW-1185">Reference proteome</keyword>
<dbReference type="PANTHER" id="PTHR30547">
    <property type="entry name" value="UNCHARACTERIZED PROTEIN YHCG-RELATED"/>
    <property type="match status" value="1"/>
</dbReference>
<comment type="caution">
    <text evidence="3">The sequence shown here is derived from an EMBL/GenBank/DDBJ whole genome shotgun (WGS) entry which is preliminary data.</text>
</comment>
<reference evidence="3 4" key="1">
    <citation type="submission" date="2024-01" db="EMBL/GenBank/DDBJ databases">
        <title>Pseudocitrobacter sp. Endophytic strain Cyp-38L.</title>
        <authorList>
            <person name="Amer M.A."/>
            <person name="Hamed S.M."/>
        </authorList>
    </citation>
    <scope>NUCLEOTIDE SEQUENCE [LARGE SCALE GENOMIC DNA]</scope>
    <source>
        <strain evidence="3 4">Cyp38S</strain>
    </source>
</reference>
<dbReference type="Gene3D" id="3.40.1350.10">
    <property type="match status" value="1"/>
</dbReference>
<protein>
    <submittedName>
        <fullName evidence="3">PDDEXK nuclease domain-containing protein</fullName>
    </submittedName>
</protein>
<dbReference type="Pfam" id="PF17761">
    <property type="entry name" value="DUF1016_N"/>
    <property type="match status" value="1"/>
</dbReference>
<feature type="domain" description="YhcG N-terminal" evidence="2">
    <location>
        <begin position="19"/>
        <end position="171"/>
    </location>
</feature>
<dbReference type="InterPro" id="IPR011856">
    <property type="entry name" value="tRNA_endonuc-like_dom_sf"/>
</dbReference>
<evidence type="ECO:0000313" key="4">
    <source>
        <dbReference type="Proteomes" id="UP001444146"/>
    </source>
</evidence>
<evidence type="ECO:0000259" key="1">
    <source>
        <dbReference type="Pfam" id="PF06250"/>
    </source>
</evidence>
<dbReference type="RefSeq" id="WP_347794809.1">
    <property type="nucleotide sequence ID" value="NZ_JAYMYY010000002.1"/>
</dbReference>
<dbReference type="PANTHER" id="PTHR30547:SF5">
    <property type="entry name" value="NUCLEASE YHCG-RELATED"/>
    <property type="match status" value="1"/>
</dbReference>
<organism evidence="3 4">
    <name type="scientific">Pseudocitrobacter cyperus</name>
    <dbReference type="NCBI Taxonomy" id="3112843"/>
    <lineage>
        <taxon>Bacteria</taxon>
        <taxon>Pseudomonadati</taxon>
        <taxon>Pseudomonadota</taxon>
        <taxon>Gammaproteobacteria</taxon>
        <taxon>Enterobacterales</taxon>
        <taxon>Enterobacteriaceae</taxon>
        <taxon>Pseudocitrobacter</taxon>
    </lineage>
</organism>
<proteinExistence type="predicted"/>
<sequence length="362" mass="41917">MESLPAQTTEGYQQIHDGIIHLVDSARMETVRSVNALMTATYWEIGRRIVEFEQGGEARAAYGTQLIKRLSKDLSLRYKRGFSAKNLRQMRLFYLLFQHVEIRQTLSAAFPSTKIWQTASAKSFPLPWSTYVRLLSVKNPDARNIYEKETLRCGWSVRQLERQIATQFYERTLLSHDKSTMLQQSPPIVADVTPQQAIRDPFVLEFLELKDEYSESDFEEALINHLMDFMLELGDDFAFVGRQRRLRIDDNWFRVDLLFFHRRLRCLLIVDLKVGKFGYADAGQMNMYLNYAKEQWTLPGENPPIGLILCAGKGAGEAHYALSGLPNTVLASEYKMQLPDEKRLEEELVRSQQALTSGFRRR</sequence>
<accession>A0ABV0HIV1</accession>
<dbReference type="InterPro" id="IPR053148">
    <property type="entry name" value="PD-DEXK-like_domain"/>
</dbReference>
<name>A0ABV0HIV1_9ENTR</name>
<dbReference type="InterPro" id="IPR041527">
    <property type="entry name" value="YhcG_N"/>
</dbReference>
<feature type="domain" description="YhcG PDDEXK nuclease" evidence="1">
    <location>
        <begin position="195"/>
        <end position="348"/>
    </location>
</feature>
<dbReference type="InterPro" id="IPR009362">
    <property type="entry name" value="YhcG_C"/>
</dbReference>
<evidence type="ECO:0000313" key="3">
    <source>
        <dbReference type="EMBL" id="MEO3990389.1"/>
    </source>
</evidence>
<dbReference type="EMBL" id="JAYMYY010000002">
    <property type="protein sequence ID" value="MEO3990389.1"/>
    <property type="molecule type" value="Genomic_DNA"/>
</dbReference>
<evidence type="ECO:0000259" key="2">
    <source>
        <dbReference type="Pfam" id="PF17761"/>
    </source>
</evidence>